<organism evidence="2">
    <name type="scientific">Diabrotica virgifera virgifera</name>
    <name type="common">western corn rootworm</name>
    <dbReference type="NCBI Taxonomy" id="50390"/>
    <lineage>
        <taxon>Eukaryota</taxon>
        <taxon>Metazoa</taxon>
        <taxon>Ecdysozoa</taxon>
        <taxon>Arthropoda</taxon>
        <taxon>Hexapoda</taxon>
        <taxon>Insecta</taxon>
        <taxon>Pterygota</taxon>
        <taxon>Neoptera</taxon>
        <taxon>Endopterygota</taxon>
        <taxon>Coleoptera</taxon>
        <taxon>Polyphaga</taxon>
        <taxon>Cucujiformia</taxon>
        <taxon>Chrysomeloidea</taxon>
        <taxon>Chrysomelidae</taxon>
        <taxon>Galerucinae</taxon>
        <taxon>Diabroticina</taxon>
        <taxon>Diabroticites</taxon>
        <taxon>Diabrotica</taxon>
    </lineage>
</organism>
<proteinExistence type="predicted"/>
<protein>
    <submittedName>
        <fullName evidence="2">Uncharacterized protein LOC114341350</fullName>
    </submittedName>
</protein>
<gene>
    <name evidence="2" type="primary">LOC114341350</name>
</gene>
<dbReference type="OrthoDB" id="9936054at2759"/>
<feature type="compositionally biased region" description="Basic residues" evidence="1">
    <location>
        <begin position="121"/>
        <end position="131"/>
    </location>
</feature>
<evidence type="ECO:0000256" key="1">
    <source>
        <dbReference type="SAM" id="MobiDB-lite"/>
    </source>
</evidence>
<dbReference type="AlphaFoldDB" id="A0A6P7GPG9"/>
<evidence type="ECO:0000313" key="2">
    <source>
        <dbReference type="RefSeq" id="XP_028147937.1"/>
    </source>
</evidence>
<dbReference type="InParanoid" id="A0A6P7GPG9"/>
<sequence>MEVKEEPNEETCKIEIKYNDLDDALLDDFKCDVKEECNRQSTHDTDDYIDLKQYPKHTEIEQHGNKLDPFEEKQKTEKGYFENKNKMEVVEKLIEDSSFQGNDMSRHTEENTSNRNMKVVIGKRPHKLCPK</sequence>
<reference evidence="2" key="1">
    <citation type="submission" date="2025-08" db="UniProtKB">
        <authorList>
            <consortium name="RefSeq"/>
        </authorList>
    </citation>
    <scope>IDENTIFICATION</scope>
    <source>
        <tissue evidence="2">Whole insect</tissue>
    </source>
</reference>
<accession>A0A6P7GPG9</accession>
<dbReference type="RefSeq" id="XP_028147937.1">
    <property type="nucleotide sequence ID" value="XM_028292136.1"/>
</dbReference>
<name>A0A6P7GPG9_DIAVI</name>
<feature type="region of interest" description="Disordered" evidence="1">
    <location>
        <begin position="97"/>
        <end position="131"/>
    </location>
</feature>